<reference evidence="2 3" key="1">
    <citation type="submission" date="2024-01" db="EMBL/GenBank/DDBJ databases">
        <title>The genomes of 5 underutilized Papilionoideae crops provide insights into root nodulation and disease resistanc.</title>
        <authorList>
            <person name="Jiang F."/>
        </authorList>
    </citation>
    <scope>NUCLEOTIDE SEQUENCE [LARGE SCALE GENOMIC DNA]</scope>
    <source>
        <strain evidence="2">LVBAO_FW01</strain>
        <tissue evidence="2">Leaves</tissue>
    </source>
</reference>
<proteinExistence type="predicted"/>
<organism evidence="2 3">
    <name type="scientific">Canavalia gladiata</name>
    <name type="common">Sword bean</name>
    <name type="synonym">Dolichos gladiatus</name>
    <dbReference type="NCBI Taxonomy" id="3824"/>
    <lineage>
        <taxon>Eukaryota</taxon>
        <taxon>Viridiplantae</taxon>
        <taxon>Streptophyta</taxon>
        <taxon>Embryophyta</taxon>
        <taxon>Tracheophyta</taxon>
        <taxon>Spermatophyta</taxon>
        <taxon>Magnoliopsida</taxon>
        <taxon>eudicotyledons</taxon>
        <taxon>Gunneridae</taxon>
        <taxon>Pentapetalae</taxon>
        <taxon>rosids</taxon>
        <taxon>fabids</taxon>
        <taxon>Fabales</taxon>
        <taxon>Fabaceae</taxon>
        <taxon>Papilionoideae</taxon>
        <taxon>50 kb inversion clade</taxon>
        <taxon>NPAAA clade</taxon>
        <taxon>indigoferoid/millettioid clade</taxon>
        <taxon>Phaseoleae</taxon>
        <taxon>Canavalia</taxon>
    </lineage>
</organism>
<evidence type="ECO:0000313" key="2">
    <source>
        <dbReference type="EMBL" id="KAK7315383.1"/>
    </source>
</evidence>
<accession>A0AAN9KF84</accession>
<feature type="region of interest" description="Disordered" evidence="1">
    <location>
        <begin position="54"/>
        <end position="76"/>
    </location>
</feature>
<dbReference type="AlphaFoldDB" id="A0AAN9KF84"/>
<evidence type="ECO:0000313" key="3">
    <source>
        <dbReference type="Proteomes" id="UP001367508"/>
    </source>
</evidence>
<protein>
    <submittedName>
        <fullName evidence="2">Uncharacterized protein</fullName>
    </submittedName>
</protein>
<feature type="compositionally biased region" description="Basic residues" evidence="1">
    <location>
        <begin position="66"/>
        <end position="76"/>
    </location>
</feature>
<evidence type="ECO:0000256" key="1">
    <source>
        <dbReference type="SAM" id="MobiDB-lite"/>
    </source>
</evidence>
<sequence>MLSTPRGSLNVHINFVQEELLEYSRLVKIILVSIKAKQQAQFSGLLALHNLKEESAKEPKMDTRRSEKKKMKRCEK</sequence>
<keyword evidence="3" id="KW-1185">Reference proteome</keyword>
<feature type="compositionally biased region" description="Basic and acidic residues" evidence="1">
    <location>
        <begin position="54"/>
        <end position="65"/>
    </location>
</feature>
<name>A0AAN9KF84_CANGL</name>
<dbReference type="Proteomes" id="UP001367508">
    <property type="component" value="Unassembled WGS sequence"/>
</dbReference>
<gene>
    <name evidence="2" type="ORF">VNO77_33929</name>
</gene>
<dbReference type="EMBL" id="JAYMYQ010000008">
    <property type="protein sequence ID" value="KAK7315383.1"/>
    <property type="molecule type" value="Genomic_DNA"/>
</dbReference>
<comment type="caution">
    <text evidence="2">The sequence shown here is derived from an EMBL/GenBank/DDBJ whole genome shotgun (WGS) entry which is preliminary data.</text>
</comment>